<sequence length="179" mass="18819">MIIAIPMSRDRLATHFTKAPDIAFYDDSQQLLARYPNPAVAGNGGCSAKKAMLNLITEQKADIVVVQFIGERMLGKLLDAGVSVSQADNSLTITELLTTAKDLNSRLFEASQGRKSINHDKKGGCCGGSSGGCGCGGKKAASSVLEPRLLHVPQHLSAIDSAKGQASASVQYAGFRVVK</sequence>
<comment type="caution">
    <text evidence="3">The sequence shown here is derived from an EMBL/GenBank/DDBJ whole genome shotgun (WGS) entry which is preliminary data.</text>
</comment>
<dbReference type="Proteomes" id="UP001271263">
    <property type="component" value="Unassembled WGS sequence"/>
</dbReference>
<keyword evidence="1" id="KW-0535">Nitrogen fixation</keyword>
<evidence type="ECO:0000313" key="6">
    <source>
        <dbReference type="Proteomes" id="UP001271263"/>
    </source>
</evidence>
<dbReference type="RefSeq" id="WP_310653718.1">
    <property type="nucleotide sequence ID" value="NZ_JAPMLA010000006.1"/>
</dbReference>
<evidence type="ECO:0000256" key="1">
    <source>
        <dbReference type="ARBA" id="ARBA00023231"/>
    </source>
</evidence>
<organism evidence="3 5">
    <name type="scientific">Shewanella fidelis</name>
    <dbReference type="NCBI Taxonomy" id="173509"/>
    <lineage>
        <taxon>Bacteria</taxon>
        <taxon>Pseudomonadati</taxon>
        <taxon>Pseudomonadota</taxon>
        <taxon>Gammaproteobacteria</taxon>
        <taxon>Alteromonadales</taxon>
        <taxon>Shewanellaceae</taxon>
        <taxon>Shewanella</taxon>
    </lineage>
</organism>
<dbReference type="SUPFAM" id="SSF53146">
    <property type="entry name" value="Nitrogenase accessory factor-like"/>
    <property type="match status" value="1"/>
</dbReference>
<gene>
    <name evidence="3" type="ORF">OS133_01010</name>
    <name evidence="4" type="ORF">OS134_12940</name>
</gene>
<dbReference type="InterPro" id="IPR036105">
    <property type="entry name" value="DiNase_FeMo-co_biosyn_sf"/>
</dbReference>
<protein>
    <submittedName>
        <fullName evidence="3">Dinitrogenase iron-molybdenum cofactor biosynthesis protein</fullName>
    </submittedName>
</protein>
<evidence type="ECO:0000259" key="2">
    <source>
        <dbReference type="Pfam" id="PF02579"/>
    </source>
</evidence>
<accession>A0AAW8NJE0</accession>
<dbReference type="Pfam" id="PF02579">
    <property type="entry name" value="Nitro_FeMo-Co"/>
    <property type="match status" value="1"/>
</dbReference>
<keyword evidence="6" id="KW-1185">Reference proteome</keyword>
<dbReference type="InterPro" id="IPR003731">
    <property type="entry name" value="Di-Nase_FeMo-co_biosynth"/>
</dbReference>
<dbReference type="Gene3D" id="3.30.420.130">
    <property type="entry name" value="Dinitrogenase iron-molybdenum cofactor biosynthesis domain"/>
    <property type="match status" value="1"/>
</dbReference>
<dbReference type="AlphaFoldDB" id="A0AAW8NJE0"/>
<name>A0AAW8NJE0_9GAMM</name>
<evidence type="ECO:0000313" key="5">
    <source>
        <dbReference type="Proteomes" id="UP001259340"/>
    </source>
</evidence>
<evidence type="ECO:0000313" key="4">
    <source>
        <dbReference type="EMBL" id="MDW4824966.1"/>
    </source>
</evidence>
<dbReference type="Proteomes" id="UP001259340">
    <property type="component" value="Unassembled WGS sequence"/>
</dbReference>
<dbReference type="EMBL" id="JAPMLE010000001">
    <property type="protein sequence ID" value="MDR8522281.1"/>
    <property type="molecule type" value="Genomic_DNA"/>
</dbReference>
<reference evidence="4 6" key="1">
    <citation type="journal article" date="2022" name="bioRxiv">
        <title>Prophages regulate Shewanella fidelis 3313 motility and biofilm formation: implications for gut colonization dynamics in Ciona robusta.</title>
        <authorList>
            <person name="Natarajan O."/>
            <person name="Gibboney S.L."/>
            <person name="Young M.N."/>
            <person name="Lim S.J."/>
            <person name="Pluta N."/>
            <person name="Atkinson C.G."/>
            <person name="Leigh B.A."/>
            <person name="Liberti A."/>
            <person name="Kees E.D."/>
            <person name="Breitbart M."/>
            <person name="Gralnick J.A."/>
            <person name="Dishaw L.J."/>
        </authorList>
    </citation>
    <scope>NUCLEOTIDE SEQUENCE [LARGE SCALE GENOMIC DNA]</scope>
    <source>
        <strain evidence="4 6">JG4066</strain>
    </source>
</reference>
<evidence type="ECO:0000313" key="3">
    <source>
        <dbReference type="EMBL" id="MDR8522281.1"/>
    </source>
</evidence>
<proteinExistence type="predicted"/>
<feature type="domain" description="Dinitrogenase iron-molybdenum cofactor biosynthesis" evidence="2">
    <location>
        <begin position="10"/>
        <end position="99"/>
    </location>
</feature>
<dbReference type="EMBL" id="JAPMLD010000005">
    <property type="protein sequence ID" value="MDW4824966.1"/>
    <property type="molecule type" value="Genomic_DNA"/>
</dbReference>
<reference evidence="3" key="2">
    <citation type="submission" date="2022-11" db="EMBL/GenBank/DDBJ databases">
        <title>Prophages regulate Shewanella fidelis motility and biofilm formation: implications for gut colonization dynamics in Ciona robusta.</title>
        <authorList>
            <person name="Natarajan O."/>
            <person name="Gibboney S.L."/>
            <person name="Young M.N."/>
            <person name="Lim S.J."/>
            <person name="Pluta N."/>
            <person name="Atkinson C.G.F."/>
            <person name="Leigh B.A."/>
            <person name="Liberti A."/>
            <person name="Kees E."/>
            <person name="Breitbart M."/>
            <person name="Gralnick J."/>
            <person name="Dishaw L.J."/>
        </authorList>
    </citation>
    <scope>NUCLEOTIDE SEQUENCE</scope>
    <source>
        <strain evidence="3">3313</strain>
    </source>
</reference>